<dbReference type="RefSeq" id="WP_322468519.1">
    <property type="nucleotide sequence ID" value="NZ_JAXOJX010000108.1"/>
</dbReference>
<dbReference type="Proteomes" id="UP001293718">
    <property type="component" value="Unassembled WGS sequence"/>
</dbReference>
<comment type="caution">
    <text evidence="2">The sequence shown here is derived from an EMBL/GenBank/DDBJ whole genome shotgun (WGS) entry which is preliminary data.</text>
</comment>
<organism evidence="2 3">
    <name type="scientific">Azohydromonas lata</name>
    <dbReference type="NCBI Taxonomy" id="45677"/>
    <lineage>
        <taxon>Bacteria</taxon>
        <taxon>Pseudomonadati</taxon>
        <taxon>Pseudomonadota</taxon>
        <taxon>Betaproteobacteria</taxon>
        <taxon>Burkholderiales</taxon>
        <taxon>Sphaerotilaceae</taxon>
        <taxon>Azohydromonas</taxon>
    </lineage>
</organism>
<feature type="signal peptide" evidence="1">
    <location>
        <begin position="1"/>
        <end position="31"/>
    </location>
</feature>
<name>A0ABU5IQZ5_9BURK</name>
<keyword evidence="1" id="KW-0732">Signal</keyword>
<dbReference type="InterPro" id="IPR006311">
    <property type="entry name" value="TAT_signal"/>
</dbReference>
<proteinExistence type="predicted"/>
<dbReference type="PROSITE" id="PS51318">
    <property type="entry name" value="TAT"/>
    <property type="match status" value="1"/>
</dbReference>
<evidence type="ECO:0008006" key="4">
    <source>
        <dbReference type="Google" id="ProtNLM"/>
    </source>
</evidence>
<feature type="chain" id="PRO_5045961835" description="Tetratricopeptide repeat protein" evidence="1">
    <location>
        <begin position="32"/>
        <end position="224"/>
    </location>
</feature>
<evidence type="ECO:0000313" key="2">
    <source>
        <dbReference type="EMBL" id="MDZ5461321.1"/>
    </source>
</evidence>
<protein>
    <recommendedName>
        <fullName evidence="4">Tetratricopeptide repeat protein</fullName>
    </recommendedName>
</protein>
<dbReference type="EMBL" id="JAXOJX010000108">
    <property type="protein sequence ID" value="MDZ5461321.1"/>
    <property type="molecule type" value="Genomic_DNA"/>
</dbReference>
<keyword evidence="3" id="KW-1185">Reference proteome</keyword>
<gene>
    <name evidence="2" type="ORF">SM757_32580</name>
</gene>
<evidence type="ECO:0000256" key="1">
    <source>
        <dbReference type="SAM" id="SignalP"/>
    </source>
</evidence>
<reference evidence="2 3" key="1">
    <citation type="submission" date="2023-11" db="EMBL/GenBank/DDBJ databases">
        <title>Draft genome of Azohydromonas lata strain H1 (DSM1123), a polyhydroxyalkanoate producer.</title>
        <authorList>
            <person name="Traversa D."/>
            <person name="D'Addabbo P."/>
            <person name="Pazzani C."/>
            <person name="Manzari C."/>
            <person name="Chiara M."/>
            <person name="Scrascia M."/>
        </authorList>
    </citation>
    <scope>NUCLEOTIDE SEQUENCE [LARGE SCALE GENOMIC DNA]</scope>
    <source>
        <strain evidence="2 3">H1</strain>
    </source>
</reference>
<accession>A0ABU5IQZ5</accession>
<sequence length="224" mass="23619">MNALTRRRFAHSCLGLLVVAAAAALPGVALAAPVNEADFEAAWSLFDRAAAGDGSRTDEAASRFERMAQADPSDLVLQAYAGAALTLRGRDAWLPWRKMAHTEDGLVRLDKALAQLQPAHDKPLHRGTPASLEVRFVAASVFLGMPGFFNRGPRGEQLLAEVVSSPLLAASPAPFQGVVLMRAGQQALKAGKPAEARRHFEAVLARNAPQAAAARAALQGMAGL</sequence>
<evidence type="ECO:0000313" key="3">
    <source>
        <dbReference type="Proteomes" id="UP001293718"/>
    </source>
</evidence>